<evidence type="ECO:0000313" key="2">
    <source>
        <dbReference type="Proteomes" id="UP000663090"/>
    </source>
</evidence>
<evidence type="ECO:0000313" key="1">
    <source>
        <dbReference type="EMBL" id="QSQ10776.1"/>
    </source>
</evidence>
<sequence>MSAHPTGPGLDGPSITVERAAELLQCKRTRVFELLAEGRLKRAPKFGKKTTVILESVLACFDTSEKSAVLRQRKHHQKCHDPQSLEAAFRAAALSAEGSSG</sequence>
<evidence type="ECO:0008006" key="3">
    <source>
        <dbReference type="Google" id="ProtNLM"/>
    </source>
</evidence>
<protein>
    <recommendedName>
        <fullName evidence="3">Helix-turn-helix domain-containing protein</fullName>
    </recommendedName>
</protein>
<organism evidence="1 2">
    <name type="scientific">Myxococcus landrumensis</name>
    <dbReference type="NCBI Taxonomy" id="2813577"/>
    <lineage>
        <taxon>Bacteria</taxon>
        <taxon>Pseudomonadati</taxon>
        <taxon>Myxococcota</taxon>
        <taxon>Myxococcia</taxon>
        <taxon>Myxococcales</taxon>
        <taxon>Cystobacterineae</taxon>
        <taxon>Myxococcaceae</taxon>
        <taxon>Myxococcus</taxon>
    </lineage>
</organism>
<dbReference type="RefSeq" id="WP_206712543.1">
    <property type="nucleotide sequence ID" value="NZ_CP071091.1"/>
</dbReference>
<keyword evidence="2" id="KW-1185">Reference proteome</keyword>
<accession>A0ABX7MWV3</accession>
<proteinExistence type="predicted"/>
<dbReference type="EMBL" id="CP071091">
    <property type="protein sequence ID" value="QSQ10776.1"/>
    <property type="molecule type" value="Genomic_DNA"/>
</dbReference>
<reference evidence="1 2" key="1">
    <citation type="submission" date="2021-02" db="EMBL/GenBank/DDBJ databases">
        <title>De Novo genome assembly of isolated myxobacteria.</title>
        <authorList>
            <person name="Stevens D.C."/>
        </authorList>
    </citation>
    <scope>NUCLEOTIDE SEQUENCE [LARGE SCALE GENOMIC DNA]</scope>
    <source>
        <strain evidence="1 2">SCHIC003</strain>
    </source>
</reference>
<gene>
    <name evidence="1" type="ORF">JY572_20270</name>
</gene>
<dbReference type="Proteomes" id="UP000663090">
    <property type="component" value="Chromosome"/>
</dbReference>
<name>A0ABX7MWV3_9BACT</name>